<evidence type="ECO:0000256" key="1">
    <source>
        <dbReference type="ARBA" id="ARBA00004448"/>
    </source>
</evidence>
<keyword evidence="5 17" id="KW-0679">Respiratory chain</keyword>
<dbReference type="InterPro" id="IPR002429">
    <property type="entry name" value="CcO_II-like_C"/>
</dbReference>
<dbReference type="GO" id="GO:0042773">
    <property type="term" value="P:ATP synthesis coupled electron transport"/>
    <property type="evidence" value="ECO:0007669"/>
    <property type="project" value="TreeGrafter"/>
</dbReference>
<dbReference type="SUPFAM" id="SSF49503">
    <property type="entry name" value="Cupredoxins"/>
    <property type="match status" value="1"/>
</dbReference>
<protein>
    <recommendedName>
        <fullName evidence="3 17">Cytochrome c oxidase subunit 2</fullName>
    </recommendedName>
</protein>
<dbReference type="CDD" id="cd13912">
    <property type="entry name" value="CcO_II_C"/>
    <property type="match status" value="1"/>
</dbReference>
<dbReference type="InterPro" id="IPR034210">
    <property type="entry name" value="CcO_II_C"/>
</dbReference>
<keyword evidence="10" id="KW-1278">Translocase</keyword>
<comment type="subcellular location">
    <subcellularLocation>
        <location evidence="1 17">Mitochondrion inner membrane</location>
        <topology evidence="1 17">Multi-pass membrane protein</topology>
    </subcellularLocation>
</comment>
<evidence type="ECO:0000256" key="4">
    <source>
        <dbReference type="ARBA" id="ARBA00022448"/>
    </source>
</evidence>
<dbReference type="FunFam" id="2.60.40.420:FF:000001">
    <property type="entry name" value="Cytochrome c oxidase subunit 2"/>
    <property type="match status" value="1"/>
</dbReference>
<evidence type="ECO:0000256" key="3">
    <source>
        <dbReference type="ARBA" id="ARBA00015946"/>
    </source>
</evidence>
<keyword evidence="8 17" id="KW-0999">Mitochondrion inner membrane</keyword>
<dbReference type="InterPro" id="IPR008972">
    <property type="entry name" value="Cupredoxin"/>
</dbReference>
<dbReference type="InterPro" id="IPR011759">
    <property type="entry name" value="Cyt_c_oxidase_su2_TM_dom"/>
</dbReference>
<feature type="transmembrane region" description="Helical" evidence="18">
    <location>
        <begin position="67"/>
        <end position="87"/>
    </location>
</feature>
<keyword evidence="9" id="KW-0460">Magnesium</keyword>
<dbReference type="PROSITE" id="PS50999">
    <property type="entry name" value="COX2_TM"/>
    <property type="match status" value="1"/>
</dbReference>
<evidence type="ECO:0000256" key="5">
    <source>
        <dbReference type="ARBA" id="ARBA00022660"/>
    </source>
</evidence>
<dbReference type="Gene3D" id="2.60.40.420">
    <property type="entry name" value="Cupredoxins - blue copper proteins"/>
    <property type="match status" value="1"/>
</dbReference>
<evidence type="ECO:0000256" key="17">
    <source>
        <dbReference type="RuleBase" id="RU000457"/>
    </source>
</evidence>
<evidence type="ECO:0000256" key="16">
    <source>
        <dbReference type="ARBA" id="ARBA00049512"/>
    </source>
</evidence>
<evidence type="ECO:0000256" key="13">
    <source>
        <dbReference type="ARBA" id="ARBA00023008"/>
    </source>
</evidence>
<evidence type="ECO:0000313" key="21">
    <source>
        <dbReference type="EMBL" id="BCQ06389.1"/>
    </source>
</evidence>
<keyword evidence="12 18" id="KW-1133">Transmembrane helix</keyword>
<keyword evidence="11 17" id="KW-0249">Electron transport</keyword>
<keyword evidence="4 17" id="KW-0813">Transport</keyword>
<dbReference type="PANTHER" id="PTHR22888">
    <property type="entry name" value="CYTOCHROME C OXIDASE, SUBUNIT II"/>
    <property type="match status" value="1"/>
</dbReference>
<dbReference type="GO" id="GO:0004129">
    <property type="term" value="F:cytochrome-c oxidase activity"/>
    <property type="evidence" value="ECO:0007669"/>
    <property type="project" value="UniProtKB-EC"/>
</dbReference>
<evidence type="ECO:0000256" key="18">
    <source>
        <dbReference type="SAM" id="Phobius"/>
    </source>
</evidence>
<dbReference type="AlphaFoldDB" id="A0A7R7YP48"/>
<evidence type="ECO:0000256" key="12">
    <source>
        <dbReference type="ARBA" id="ARBA00022989"/>
    </source>
</evidence>
<dbReference type="Pfam" id="PF00116">
    <property type="entry name" value="COX2"/>
    <property type="match status" value="1"/>
</dbReference>
<dbReference type="PROSITE" id="PS50857">
    <property type="entry name" value="COX2_CUA"/>
    <property type="match status" value="1"/>
</dbReference>
<comment type="similarity">
    <text evidence="2 17">Belongs to the cytochrome c oxidase subunit 2 family.</text>
</comment>
<evidence type="ECO:0000259" key="19">
    <source>
        <dbReference type="PROSITE" id="PS50857"/>
    </source>
</evidence>
<evidence type="ECO:0000256" key="6">
    <source>
        <dbReference type="ARBA" id="ARBA00022692"/>
    </source>
</evidence>
<geneLocation type="mitochondrion" evidence="21"/>
<comment type="cofactor">
    <cofactor evidence="17">
        <name>Cu cation</name>
        <dbReference type="ChEBI" id="CHEBI:23378"/>
    </cofactor>
    <text evidence="17">Binds a copper A center.</text>
</comment>
<keyword evidence="15 17" id="KW-0472">Membrane</keyword>
<evidence type="ECO:0000256" key="11">
    <source>
        <dbReference type="ARBA" id="ARBA00022982"/>
    </source>
</evidence>
<name>A0A7R7YP48_9GAST</name>
<evidence type="ECO:0000256" key="7">
    <source>
        <dbReference type="ARBA" id="ARBA00022723"/>
    </source>
</evidence>
<evidence type="ECO:0000256" key="15">
    <source>
        <dbReference type="ARBA" id="ARBA00023136"/>
    </source>
</evidence>
<dbReference type="Pfam" id="PF02790">
    <property type="entry name" value="COX2_TM"/>
    <property type="match status" value="1"/>
</dbReference>
<feature type="transmembrane region" description="Helical" evidence="18">
    <location>
        <begin position="27"/>
        <end position="47"/>
    </location>
</feature>
<dbReference type="SUPFAM" id="SSF81464">
    <property type="entry name" value="Cytochrome c oxidase subunit II-like, transmembrane region"/>
    <property type="match status" value="1"/>
</dbReference>
<keyword evidence="6 17" id="KW-0812">Transmembrane</keyword>
<keyword evidence="13 17" id="KW-0186">Copper</keyword>
<dbReference type="GO" id="GO:0005507">
    <property type="term" value="F:copper ion binding"/>
    <property type="evidence" value="ECO:0007669"/>
    <property type="project" value="InterPro"/>
</dbReference>
<dbReference type="PRINTS" id="PR01166">
    <property type="entry name" value="CYCOXIDASEII"/>
</dbReference>
<feature type="domain" description="Cytochrome oxidase subunit II transmembrane region profile" evidence="20">
    <location>
        <begin position="1"/>
        <end position="91"/>
    </location>
</feature>
<dbReference type="EMBL" id="LC600801">
    <property type="protein sequence ID" value="BCQ06389.1"/>
    <property type="molecule type" value="Genomic_DNA"/>
</dbReference>
<comment type="catalytic activity">
    <reaction evidence="16">
        <text>4 Fe(II)-[cytochrome c] + O2 + 8 H(+)(in) = 4 Fe(III)-[cytochrome c] + 2 H2O + 4 H(+)(out)</text>
        <dbReference type="Rhea" id="RHEA:11436"/>
        <dbReference type="Rhea" id="RHEA-COMP:10350"/>
        <dbReference type="Rhea" id="RHEA-COMP:14399"/>
        <dbReference type="ChEBI" id="CHEBI:15377"/>
        <dbReference type="ChEBI" id="CHEBI:15378"/>
        <dbReference type="ChEBI" id="CHEBI:15379"/>
        <dbReference type="ChEBI" id="CHEBI:29033"/>
        <dbReference type="ChEBI" id="CHEBI:29034"/>
        <dbReference type="EC" id="7.1.1.9"/>
    </reaction>
    <physiologicalReaction direction="left-to-right" evidence="16">
        <dbReference type="Rhea" id="RHEA:11437"/>
    </physiologicalReaction>
</comment>
<dbReference type="Gene3D" id="1.10.287.90">
    <property type="match status" value="1"/>
</dbReference>
<dbReference type="PANTHER" id="PTHR22888:SF9">
    <property type="entry name" value="CYTOCHROME C OXIDASE SUBUNIT 2"/>
    <property type="match status" value="1"/>
</dbReference>
<evidence type="ECO:0000256" key="9">
    <source>
        <dbReference type="ARBA" id="ARBA00022842"/>
    </source>
</evidence>
<dbReference type="FunFam" id="1.10.287.90:FF:000001">
    <property type="entry name" value="Cytochrome c oxidase subunit 2"/>
    <property type="match status" value="1"/>
</dbReference>
<reference evidence="21" key="1">
    <citation type="submission" date="2021-01" db="EMBL/GenBank/DDBJ databases">
        <title>Complete mitochondrial genome of the Pacific limpet Cellana nigrolineata (Gastropoda: Patellogastropoda) determined by shotgun sequencing using the Illumina NGS platform.</title>
        <authorList>
            <person name="Nakashima"/>
            <person name="S"/>
            <person name="Shimizu M."/>
            <person name="Hirota K."/>
            <person name="Hiruta S.F."/>
            <person name="Nakaji N."/>
            <person name="Fujita T."/>
            <person name="Sasaki"/>
            <person name="T"/>
            <person name="Setiamarga D.H.E."/>
        </authorList>
    </citation>
    <scope>NUCLEOTIDE SEQUENCE</scope>
</reference>
<dbReference type="InterPro" id="IPR045187">
    <property type="entry name" value="CcO_II"/>
</dbReference>
<dbReference type="InterPro" id="IPR036257">
    <property type="entry name" value="Cyt_c_oxidase_su2_TM_sf"/>
</dbReference>
<sequence>MARYSQLGFMDASSPLMEQLIFFHDHAMMILVLITFLVSYSMVYLMVNSLIDRYDLDGQVIETVWTILPAVILVFLALPSLRLLYLLDELGNCFLTVKCVGHQWYWSYEYSDFLGIEFDSYMLPVDDLEEGEYRLLEVDNRVVVPVGLDIRVLVSSEDVIHSWTVPSLGVKADAVPGRLNQISFYMMYSGVYYGQCSEICGANHSFMPICLEGVDLSSFMCWAKEVGEG</sequence>
<dbReference type="PROSITE" id="PS00078">
    <property type="entry name" value="COX2"/>
    <property type="match status" value="1"/>
</dbReference>
<gene>
    <name evidence="21" type="primary">COX2</name>
</gene>
<evidence type="ECO:0000256" key="8">
    <source>
        <dbReference type="ARBA" id="ARBA00022792"/>
    </source>
</evidence>
<feature type="domain" description="Cytochrome oxidase subunit II copper A binding" evidence="19">
    <location>
        <begin position="92"/>
        <end position="225"/>
    </location>
</feature>
<keyword evidence="14 17" id="KW-0496">Mitochondrion</keyword>
<evidence type="ECO:0000256" key="2">
    <source>
        <dbReference type="ARBA" id="ARBA00007866"/>
    </source>
</evidence>
<proteinExistence type="inferred from homology"/>
<evidence type="ECO:0000256" key="10">
    <source>
        <dbReference type="ARBA" id="ARBA00022967"/>
    </source>
</evidence>
<dbReference type="InterPro" id="IPR001505">
    <property type="entry name" value="Copper_CuA"/>
</dbReference>
<keyword evidence="7 17" id="KW-0479">Metal-binding</keyword>
<evidence type="ECO:0000259" key="20">
    <source>
        <dbReference type="PROSITE" id="PS50999"/>
    </source>
</evidence>
<dbReference type="GO" id="GO:0005743">
    <property type="term" value="C:mitochondrial inner membrane"/>
    <property type="evidence" value="ECO:0007669"/>
    <property type="project" value="UniProtKB-SubCell"/>
</dbReference>
<evidence type="ECO:0000256" key="14">
    <source>
        <dbReference type="ARBA" id="ARBA00023128"/>
    </source>
</evidence>
<comment type="function">
    <text evidence="17">Component of the cytochrome c oxidase, the last enzyme in the mitochondrial electron transport chain which drives oxidative phosphorylation. The respiratory chain contains 3 multisubunit complexes succinate dehydrogenase (complex II, CII), ubiquinol-cytochrome c oxidoreductase (cytochrome b-c1 complex, complex III, CIII) and cytochrome c oxidase (complex IV, CIV), that cooperate to transfer electrons derived from NADH and succinate to molecular oxygen, creating an electrochemical gradient over the inner membrane that drives transmembrane transport and the ATP synthase. Cytochrome c oxidase is the component of the respiratory chain that catalyzes the reduction of oxygen to water. Electrons originating from reduced cytochrome c in the intermembrane space (IMS) are transferred via the dinuclear copper A center (CU(A)) of subunit 2 and heme A of subunit 1 to the active site in subunit 1, a binuclear center (BNC) formed by heme A3 and copper B (CU(B)). The BNC reduces molecular oxygen to 2 water molecules using 4 electrons from cytochrome c in the IMS and 4 protons from the mitochondrial matrix.</text>
</comment>
<organism evidence="21">
    <name type="scientific">Cellana nigrlineata</name>
    <dbReference type="NCBI Taxonomy" id="1933376"/>
    <lineage>
        <taxon>Eukaryota</taxon>
        <taxon>Metazoa</taxon>
        <taxon>Spiralia</taxon>
        <taxon>Lophotrochozoa</taxon>
        <taxon>Mollusca</taxon>
        <taxon>Gastropoda</taxon>
        <taxon>Patellogastropoda</taxon>
        <taxon>Lottioidea</taxon>
        <taxon>Nacellidae</taxon>
        <taxon>Cellana</taxon>
    </lineage>
</organism>
<accession>A0A7R7YP48</accession>